<dbReference type="InterPro" id="IPR015424">
    <property type="entry name" value="PyrdxlP-dep_Trfase"/>
</dbReference>
<accession>A0A6N3B7N3</accession>
<keyword evidence="2" id="KW-0663">Pyridoxal phosphate</keyword>
<dbReference type="PANTHER" id="PTHR11601:SF36">
    <property type="entry name" value="CYSTEINE DESULFURASE NIFS-RELATED"/>
    <property type="match status" value="1"/>
</dbReference>
<feature type="domain" description="Aminotransferase class V" evidence="3">
    <location>
        <begin position="2"/>
        <end position="348"/>
    </location>
</feature>
<dbReference type="InterPro" id="IPR016454">
    <property type="entry name" value="Cysteine_dSase"/>
</dbReference>
<comment type="cofactor">
    <cofactor evidence="1">
        <name>pyridoxal 5'-phosphate</name>
        <dbReference type="ChEBI" id="CHEBI:597326"/>
    </cofactor>
</comment>
<evidence type="ECO:0000313" key="4">
    <source>
        <dbReference type="EMBL" id="VYU00625.1"/>
    </source>
</evidence>
<gene>
    <name evidence="4" type="primary">nifS</name>
    <name evidence="4" type="ORF">SSLFYP27_01188</name>
</gene>
<dbReference type="SUPFAM" id="SSF53383">
    <property type="entry name" value="PLP-dependent transferases"/>
    <property type="match status" value="1"/>
</dbReference>
<dbReference type="AlphaFoldDB" id="A0A6N3B7N3"/>
<dbReference type="RefSeq" id="WP_156666676.1">
    <property type="nucleotide sequence ID" value="NZ_CACRUO010000029.1"/>
</dbReference>
<dbReference type="Gene3D" id="3.40.640.10">
    <property type="entry name" value="Type I PLP-dependent aspartate aminotransferase-like (Major domain)"/>
    <property type="match status" value="1"/>
</dbReference>
<proteinExistence type="predicted"/>
<dbReference type="Gene3D" id="3.90.1150.10">
    <property type="entry name" value="Aspartate Aminotransferase, domain 1"/>
    <property type="match status" value="1"/>
</dbReference>
<evidence type="ECO:0000259" key="3">
    <source>
        <dbReference type="Pfam" id="PF00266"/>
    </source>
</evidence>
<dbReference type="EC" id="2.8.1.7" evidence="4"/>
<evidence type="ECO:0000256" key="2">
    <source>
        <dbReference type="ARBA" id="ARBA00022898"/>
    </source>
</evidence>
<dbReference type="GO" id="GO:0031071">
    <property type="term" value="F:cysteine desulfurase activity"/>
    <property type="evidence" value="ECO:0007669"/>
    <property type="project" value="UniProtKB-EC"/>
</dbReference>
<sequence length="372" mass="40928">MIYLDNAATTQPSKEALAIYNEAQQTLFFNSESLHVGGEMAREALNSSRHYIQKHFNTDKEVLFSTSGSHANQIANDIYLSQAQEGKVLVSPYEHPSIYAALEPYKKQFEIVEMPLTNEGTIDLAALEALVDDETVLIIAQHVNSEIGYILPVHEIAEFAQAYNIPFHVDGVQAVQKIEDKAIQAFTSYAFSGHKFKGTKGVGALLIEHKSVRPTNIHYFHEEGTRNGTLDVPGILAMTRALSLDAGYEHLTKLHQYATERALASGFSVLRSDKQAPHIIGLLTPQFEGQYIMQSLSSRNICISTGTACGHGLLLSEGLIEKIKQTEHEADQYVRISFSSNSTLGEIDTCFNEIDKILEGVAAHESSGSATN</sequence>
<dbReference type="InterPro" id="IPR015422">
    <property type="entry name" value="PyrdxlP-dep_Trfase_small"/>
</dbReference>
<name>A0A6N3B7N3_STASI</name>
<dbReference type="PIRSF" id="PIRSF005572">
    <property type="entry name" value="NifS"/>
    <property type="match status" value="1"/>
</dbReference>
<reference evidence="4" key="1">
    <citation type="submission" date="2019-11" db="EMBL/GenBank/DDBJ databases">
        <authorList>
            <person name="Feng L."/>
        </authorList>
    </citation>
    <scope>NUCLEOTIDE SEQUENCE</scope>
    <source>
        <strain evidence="4">SsimulansLFYP27</strain>
    </source>
</reference>
<keyword evidence="4" id="KW-0808">Transferase</keyword>
<evidence type="ECO:0000256" key="1">
    <source>
        <dbReference type="ARBA" id="ARBA00001933"/>
    </source>
</evidence>
<dbReference type="EMBL" id="CACRUO010000029">
    <property type="protein sequence ID" value="VYU00625.1"/>
    <property type="molecule type" value="Genomic_DNA"/>
</dbReference>
<dbReference type="InterPro" id="IPR000192">
    <property type="entry name" value="Aminotrans_V_dom"/>
</dbReference>
<dbReference type="InterPro" id="IPR015421">
    <property type="entry name" value="PyrdxlP-dep_Trfase_major"/>
</dbReference>
<protein>
    <submittedName>
        <fullName evidence="4">Cysteine desulfurase NifS</fullName>
        <ecNumber evidence="4">2.8.1.7</ecNumber>
    </submittedName>
</protein>
<dbReference type="PANTHER" id="PTHR11601">
    <property type="entry name" value="CYSTEINE DESULFURYLASE FAMILY MEMBER"/>
    <property type="match status" value="1"/>
</dbReference>
<organism evidence="4">
    <name type="scientific">Staphylococcus simulans</name>
    <dbReference type="NCBI Taxonomy" id="1286"/>
    <lineage>
        <taxon>Bacteria</taxon>
        <taxon>Bacillati</taxon>
        <taxon>Bacillota</taxon>
        <taxon>Bacilli</taxon>
        <taxon>Bacillales</taxon>
        <taxon>Staphylococcaceae</taxon>
        <taxon>Staphylococcus</taxon>
    </lineage>
</organism>
<dbReference type="Pfam" id="PF00266">
    <property type="entry name" value="Aminotran_5"/>
    <property type="match status" value="1"/>
</dbReference>